<evidence type="ECO:0000256" key="2">
    <source>
        <dbReference type="SAM" id="SignalP"/>
    </source>
</evidence>
<protein>
    <submittedName>
        <fullName evidence="3">Uncharacterized protein</fullName>
    </submittedName>
</protein>
<keyword evidence="4" id="KW-1185">Reference proteome</keyword>
<dbReference type="AlphaFoldDB" id="A0A8T0F4P5"/>
<organism evidence="3 4">
    <name type="scientific">Argiope bruennichi</name>
    <name type="common">Wasp spider</name>
    <name type="synonym">Aranea bruennichi</name>
    <dbReference type="NCBI Taxonomy" id="94029"/>
    <lineage>
        <taxon>Eukaryota</taxon>
        <taxon>Metazoa</taxon>
        <taxon>Ecdysozoa</taxon>
        <taxon>Arthropoda</taxon>
        <taxon>Chelicerata</taxon>
        <taxon>Arachnida</taxon>
        <taxon>Araneae</taxon>
        <taxon>Araneomorphae</taxon>
        <taxon>Entelegynae</taxon>
        <taxon>Araneoidea</taxon>
        <taxon>Araneidae</taxon>
        <taxon>Argiope</taxon>
    </lineage>
</organism>
<proteinExistence type="predicted"/>
<dbReference type="Proteomes" id="UP000807504">
    <property type="component" value="Unassembled WGS sequence"/>
</dbReference>
<evidence type="ECO:0000256" key="1">
    <source>
        <dbReference type="SAM" id="Phobius"/>
    </source>
</evidence>
<evidence type="ECO:0000313" key="3">
    <source>
        <dbReference type="EMBL" id="KAF8785255.1"/>
    </source>
</evidence>
<accession>A0A8T0F4P5</accession>
<reference evidence="3" key="2">
    <citation type="submission" date="2020-06" db="EMBL/GenBank/DDBJ databases">
        <authorList>
            <person name="Sheffer M."/>
        </authorList>
    </citation>
    <scope>NUCLEOTIDE SEQUENCE</scope>
</reference>
<dbReference type="EMBL" id="JABXBU010000030">
    <property type="protein sequence ID" value="KAF8785255.1"/>
    <property type="molecule type" value="Genomic_DNA"/>
</dbReference>
<name>A0A8T0F4P5_ARGBR</name>
<feature type="chain" id="PRO_5035787335" evidence="2">
    <location>
        <begin position="20"/>
        <end position="276"/>
    </location>
</feature>
<sequence>MRYFFVNMLFLWMMLVVLSETSPIENPHTFSADGSSTEIASRQLGPIGLTILGAVSLPILIPVGVARLVSRLTNLGNSTSATGVTVRPVILPNRPLRLPLSRSLHSPVVSTELHGEKVQVFFSTIALVLVTNCYHRSTRRMRKHMMNQVLHNVLIIILLLCKDVFCKPAGDDLMSSFIKTQTEITQPKQFIGSSVIGGLMWPVLLTLTSMAIMARIPDFFQRIFTGTGGYRSKRSDFQDDHLNELLKLLETSLQQLDKTVLEDAQANRNHLKSTER</sequence>
<feature type="transmembrane region" description="Helical" evidence="1">
    <location>
        <begin position="190"/>
        <end position="214"/>
    </location>
</feature>
<gene>
    <name evidence="3" type="ORF">HNY73_010827</name>
</gene>
<keyword evidence="2" id="KW-0732">Signal</keyword>
<evidence type="ECO:0000313" key="4">
    <source>
        <dbReference type="Proteomes" id="UP000807504"/>
    </source>
</evidence>
<feature type="signal peptide" evidence="2">
    <location>
        <begin position="1"/>
        <end position="19"/>
    </location>
</feature>
<reference evidence="3" key="1">
    <citation type="journal article" date="2020" name="bioRxiv">
        <title>Chromosome-level reference genome of the European wasp spider Argiope bruennichi: a resource for studies on range expansion and evolutionary adaptation.</title>
        <authorList>
            <person name="Sheffer M.M."/>
            <person name="Hoppe A."/>
            <person name="Krehenwinkel H."/>
            <person name="Uhl G."/>
            <person name="Kuss A.W."/>
            <person name="Jensen L."/>
            <person name="Jensen C."/>
            <person name="Gillespie R.G."/>
            <person name="Hoff K.J."/>
            <person name="Prost S."/>
        </authorList>
    </citation>
    <scope>NUCLEOTIDE SEQUENCE</scope>
</reference>
<comment type="caution">
    <text evidence="3">The sequence shown here is derived from an EMBL/GenBank/DDBJ whole genome shotgun (WGS) entry which is preliminary data.</text>
</comment>
<feature type="transmembrane region" description="Helical" evidence="1">
    <location>
        <begin position="47"/>
        <end position="69"/>
    </location>
</feature>
<feature type="transmembrane region" description="Helical" evidence="1">
    <location>
        <begin position="149"/>
        <end position="170"/>
    </location>
</feature>
<keyword evidence="1" id="KW-1133">Transmembrane helix</keyword>
<keyword evidence="1" id="KW-0472">Membrane</keyword>
<keyword evidence="1" id="KW-0812">Transmembrane</keyword>